<evidence type="ECO:0000313" key="10">
    <source>
        <dbReference type="Proteomes" id="UP000284006"/>
    </source>
</evidence>
<dbReference type="PANTHER" id="PTHR10491">
    <property type="entry name" value="DTDP-4-DEHYDRORHAMNOSE REDUCTASE"/>
    <property type="match status" value="1"/>
</dbReference>
<dbReference type="PANTHER" id="PTHR10491:SF4">
    <property type="entry name" value="METHIONINE ADENOSYLTRANSFERASE 2 SUBUNIT BETA"/>
    <property type="match status" value="1"/>
</dbReference>
<evidence type="ECO:0000256" key="4">
    <source>
        <dbReference type="ARBA" id="ARBA00017099"/>
    </source>
</evidence>
<keyword evidence="6" id="KW-0560">Oxidoreductase</keyword>
<dbReference type="AlphaFoldDB" id="A0A418Y6N3"/>
<keyword evidence="10" id="KW-1185">Reference proteome</keyword>
<dbReference type="InterPro" id="IPR029903">
    <property type="entry name" value="RmlD-like-bd"/>
</dbReference>
<name>A0A418Y6N3_9BURK</name>
<reference evidence="9 10" key="1">
    <citation type="submission" date="2018-09" db="EMBL/GenBank/DDBJ databases">
        <authorList>
            <person name="Zhu H."/>
        </authorList>
    </citation>
    <scope>NUCLEOTIDE SEQUENCE [LARGE SCALE GENOMIC DNA]</scope>
    <source>
        <strain evidence="9 10">K1S02-61</strain>
    </source>
</reference>
<dbReference type="GO" id="GO:0008831">
    <property type="term" value="F:dTDP-4-dehydrorhamnose reductase activity"/>
    <property type="evidence" value="ECO:0007669"/>
    <property type="project" value="UniProtKB-EC"/>
</dbReference>
<dbReference type="GO" id="GO:0005829">
    <property type="term" value="C:cytosol"/>
    <property type="evidence" value="ECO:0007669"/>
    <property type="project" value="TreeGrafter"/>
</dbReference>
<dbReference type="Gene3D" id="3.40.50.720">
    <property type="entry name" value="NAD(P)-binding Rossmann-like Domain"/>
    <property type="match status" value="1"/>
</dbReference>
<feature type="domain" description="RmlD-like substrate binding" evidence="7">
    <location>
        <begin position="1"/>
        <end position="237"/>
    </location>
</feature>
<comment type="similarity">
    <text evidence="2 6">Belongs to the dTDP-4-dehydrorhamnose reductase family.</text>
</comment>
<dbReference type="RefSeq" id="WP_119809636.1">
    <property type="nucleotide sequence ID" value="NZ_QYUP01000041.1"/>
</dbReference>
<evidence type="ECO:0000256" key="2">
    <source>
        <dbReference type="ARBA" id="ARBA00010944"/>
    </source>
</evidence>
<comment type="catalytic activity">
    <reaction evidence="5 6">
        <text>dTDP-beta-L-rhamnose + NADP(+) = dTDP-4-dehydro-beta-L-rhamnose + NADPH + H(+)</text>
        <dbReference type="Rhea" id="RHEA:21796"/>
        <dbReference type="ChEBI" id="CHEBI:15378"/>
        <dbReference type="ChEBI" id="CHEBI:57510"/>
        <dbReference type="ChEBI" id="CHEBI:57783"/>
        <dbReference type="ChEBI" id="CHEBI:58349"/>
        <dbReference type="ChEBI" id="CHEBI:62830"/>
        <dbReference type="EC" id="1.1.1.133"/>
    </reaction>
</comment>
<comment type="cofactor">
    <cofactor evidence="6">
        <name>Mg(2+)</name>
        <dbReference type="ChEBI" id="CHEBI:18420"/>
    </cofactor>
    <text evidence="6">Binds 1 Mg(2+) ion per monomer.</text>
</comment>
<dbReference type="EC" id="1.1.1.133" evidence="3 6"/>
<dbReference type="OrthoDB" id="9803892at2"/>
<keyword evidence="6" id="KW-0521">NADP</keyword>
<sequence>MRVLVLGASGMLGSAMVRVLSEDAGMEVIGTVRGASASRYFESAIAERFLIGVDVENVDSLAGAMAEARPDVVVNCVGVVKQLAQANDPLRVLPINSMLPHRLAKLCALAGARLVHVSTDCVFAGTKGRYHETDVSDATDLYGKSKYIGEVHTDNAITLRTSIIGHELQNGHSLVDWFLSQGANCRGFSRAIFSGLPTVVLATLVRDVIFPRPDLSGLYHVAAEPINKFDLLNLIKRVYGKQIEIADDPSLVIDRSLDASRLREATGYVAPSWNEMITTMHSYK</sequence>
<dbReference type="InterPro" id="IPR005913">
    <property type="entry name" value="dTDP_dehydrorham_reduct"/>
</dbReference>
<evidence type="ECO:0000313" key="8">
    <source>
        <dbReference type="EMBL" id="RJG20516.1"/>
    </source>
</evidence>
<dbReference type="GO" id="GO:0019305">
    <property type="term" value="P:dTDP-rhamnose biosynthetic process"/>
    <property type="evidence" value="ECO:0007669"/>
    <property type="project" value="UniProtKB-UniPathway"/>
</dbReference>
<evidence type="ECO:0000256" key="6">
    <source>
        <dbReference type="RuleBase" id="RU364082"/>
    </source>
</evidence>
<dbReference type="UniPathway" id="UPA00124"/>
<evidence type="ECO:0000256" key="1">
    <source>
        <dbReference type="ARBA" id="ARBA00004781"/>
    </source>
</evidence>
<comment type="function">
    <text evidence="6">Catalyzes the reduction of dTDP-6-deoxy-L-lyxo-4-hexulose to yield dTDP-L-rhamnose.</text>
</comment>
<proteinExistence type="inferred from homology"/>
<protein>
    <recommendedName>
        <fullName evidence="4 6">dTDP-4-dehydrorhamnose reductase</fullName>
        <ecNumber evidence="3 6">1.1.1.133</ecNumber>
    </recommendedName>
</protein>
<comment type="pathway">
    <text evidence="1 6">Carbohydrate biosynthesis; dTDP-L-rhamnose biosynthesis.</text>
</comment>
<gene>
    <name evidence="9" type="ORF">D3872_04295</name>
    <name evidence="8" type="ORF">D3872_08320</name>
</gene>
<comment type="caution">
    <text evidence="9">The sequence shown here is derived from an EMBL/GenBank/DDBJ whole genome shotgun (WGS) entry which is preliminary data.</text>
</comment>
<dbReference type="Pfam" id="PF04321">
    <property type="entry name" value="RmlD_sub_bind"/>
    <property type="match status" value="1"/>
</dbReference>
<dbReference type="EMBL" id="QYUP01000083">
    <property type="protein sequence ID" value="RJG20516.1"/>
    <property type="molecule type" value="Genomic_DNA"/>
</dbReference>
<organism evidence="9 10">
    <name type="scientific">Massilia cavernae</name>
    <dbReference type="NCBI Taxonomy" id="2320864"/>
    <lineage>
        <taxon>Bacteria</taxon>
        <taxon>Pseudomonadati</taxon>
        <taxon>Pseudomonadota</taxon>
        <taxon>Betaproteobacteria</taxon>
        <taxon>Burkholderiales</taxon>
        <taxon>Oxalobacteraceae</taxon>
        <taxon>Telluria group</taxon>
        <taxon>Massilia</taxon>
    </lineage>
</organism>
<dbReference type="Proteomes" id="UP000284006">
    <property type="component" value="Unassembled WGS sequence"/>
</dbReference>
<evidence type="ECO:0000256" key="3">
    <source>
        <dbReference type="ARBA" id="ARBA00012929"/>
    </source>
</evidence>
<evidence type="ECO:0000259" key="7">
    <source>
        <dbReference type="Pfam" id="PF04321"/>
    </source>
</evidence>
<dbReference type="EMBL" id="QYUP01000041">
    <property type="protein sequence ID" value="RJG23676.1"/>
    <property type="molecule type" value="Genomic_DNA"/>
</dbReference>
<dbReference type="SUPFAM" id="SSF51735">
    <property type="entry name" value="NAD(P)-binding Rossmann-fold domains"/>
    <property type="match status" value="1"/>
</dbReference>
<evidence type="ECO:0000256" key="5">
    <source>
        <dbReference type="ARBA" id="ARBA00048200"/>
    </source>
</evidence>
<accession>A0A418Y6N3</accession>
<dbReference type="CDD" id="cd05254">
    <property type="entry name" value="dTDP_HR_like_SDR_e"/>
    <property type="match status" value="1"/>
</dbReference>
<evidence type="ECO:0000313" key="9">
    <source>
        <dbReference type="EMBL" id="RJG23676.1"/>
    </source>
</evidence>
<dbReference type="InterPro" id="IPR036291">
    <property type="entry name" value="NAD(P)-bd_dom_sf"/>
</dbReference>